<dbReference type="EMBL" id="JARGYC010000065">
    <property type="protein sequence ID" value="MDF0602895.1"/>
    <property type="molecule type" value="Genomic_DNA"/>
</dbReference>
<comment type="caution">
    <text evidence="1">The sequence shown here is derived from an EMBL/GenBank/DDBJ whole genome shotgun (WGS) entry which is preliminary data.</text>
</comment>
<evidence type="ECO:0000313" key="2">
    <source>
        <dbReference type="Proteomes" id="UP001220964"/>
    </source>
</evidence>
<dbReference type="AlphaFoldDB" id="A0AAE3NXR5"/>
<organism evidence="1 2">
    <name type="scientific">Psychromarinibacter sediminicola</name>
    <dbReference type="NCBI Taxonomy" id="3033385"/>
    <lineage>
        <taxon>Bacteria</taxon>
        <taxon>Pseudomonadati</taxon>
        <taxon>Pseudomonadota</taxon>
        <taxon>Alphaproteobacteria</taxon>
        <taxon>Rhodobacterales</taxon>
        <taxon>Paracoccaceae</taxon>
        <taxon>Psychromarinibacter</taxon>
    </lineage>
</organism>
<dbReference type="RefSeq" id="WP_275569019.1">
    <property type="nucleotide sequence ID" value="NZ_JARGYC010000065.1"/>
</dbReference>
<reference evidence="1" key="1">
    <citation type="submission" date="2023-03" db="EMBL/GenBank/DDBJ databases">
        <title>Multiphase analysis and comparison of six strains from genera Psychromarinibacter, Lutimaribacter, and Maritimibacter, including a novel species: Psychromarinibacter sediminicola sp. nov.</title>
        <authorList>
            <person name="Wang Y.-H."/>
            <person name="Ye M.-Q."/>
            <person name="Du Z.-J."/>
        </authorList>
    </citation>
    <scope>NUCLEOTIDE SEQUENCE</scope>
    <source>
        <strain evidence="1">C21-152</strain>
    </source>
</reference>
<dbReference type="InterPro" id="IPR010982">
    <property type="entry name" value="Lambda_DNA-bd_dom_sf"/>
</dbReference>
<proteinExistence type="predicted"/>
<dbReference type="GO" id="GO:0003677">
    <property type="term" value="F:DNA binding"/>
    <property type="evidence" value="ECO:0007669"/>
    <property type="project" value="InterPro"/>
</dbReference>
<dbReference type="Gene3D" id="1.10.260.40">
    <property type="entry name" value="lambda repressor-like DNA-binding domains"/>
    <property type="match status" value="1"/>
</dbReference>
<gene>
    <name evidence="1" type="ORF">P1J78_19305</name>
</gene>
<sequence length="230" mass="24701">MSDMVQSTTEEFGLRLTQALEASPHAPPTPHGRLSWLKRELEKHGTKVSVNTVHKWCHGASRPREDNVRALSRLLKVDEVWLALGRKPVESPKHSADSAAKAKGAVLMLAGLIEVAGGRVTFPSEGEGTPHLWANLNSEQFGVIVVTPQSREGSQVSFVVPEPVGPHKVLAVVSEPGSMQVQVVDLTDVQRQSFGGFSVVSLETRNGGKFKAPDQRNLLAPVGSVAELAA</sequence>
<protein>
    <submittedName>
        <fullName evidence="1">Uncharacterized protein</fullName>
    </submittedName>
</protein>
<name>A0AAE3NXR5_9RHOB</name>
<keyword evidence="2" id="KW-1185">Reference proteome</keyword>
<accession>A0AAE3NXR5</accession>
<evidence type="ECO:0000313" key="1">
    <source>
        <dbReference type="EMBL" id="MDF0602895.1"/>
    </source>
</evidence>
<dbReference type="Proteomes" id="UP001220964">
    <property type="component" value="Unassembled WGS sequence"/>
</dbReference>